<evidence type="ECO:0000259" key="6">
    <source>
        <dbReference type="PROSITE" id="PS50977"/>
    </source>
</evidence>
<dbReference type="Gene3D" id="1.10.357.10">
    <property type="entry name" value="Tetracycline Repressor, domain 2"/>
    <property type="match status" value="1"/>
</dbReference>
<name>A0A4U0YKK8_9GAMM</name>
<dbReference type="Proteomes" id="UP000305198">
    <property type="component" value="Unassembled WGS sequence"/>
</dbReference>
<dbReference type="InterPro" id="IPR009057">
    <property type="entry name" value="Homeodomain-like_sf"/>
</dbReference>
<evidence type="ECO:0000256" key="5">
    <source>
        <dbReference type="PROSITE-ProRule" id="PRU00335"/>
    </source>
</evidence>
<dbReference type="GO" id="GO:0003700">
    <property type="term" value="F:DNA-binding transcription factor activity"/>
    <property type="evidence" value="ECO:0007669"/>
    <property type="project" value="TreeGrafter"/>
</dbReference>
<dbReference type="PANTHER" id="PTHR30055:SF228">
    <property type="entry name" value="TRANSCRIPTIONAL REGULATOR-RELATED"/>
    <property type="match status" value="1"/>
</dbReference>
<feature type="domain" description="HTH tetR-type" evidence="6">
    <location>
        <begin position="13"/>
        <end position="73"/>
    </location>
</feature>
<dbReference type="GO" id="GO:0000976">
    <property type="term" value="F:transcription cis-regulatory region binding"/>
    <property type="evidence" value="ECO:0007669"/>
    <property type="project" value="TreeGrafter"/>
</dbReference>
<dbReference type="PANTHER" id="PTHR30055">
    <property type="entry name" value="HTH-TYPE TRANSCRIPTIONAL REGULATOR RUTR"/>
    <property type="match status" value="1"/>
</dbReference>
<dbReference type="InterPro" id="IPR001647">
    <property type="entry name" value="HTH_TetR"/>
</dbReference>
<protein>
    <submittedName>
        <fullName evidence="7">TetR family transcriptional regulator</fullName>
    </submittedName>
</protein>
<dbReference type="PRINTS" id="PR00455">
    <property type="entry name" value="HTHTETR"/>
</dbReference>
<dbReference type="SUPFAM" id="SSF48498">
    <property type="entry name" value="Tetracyclin repressor-like, C-terminal domain"/>
    <property type="match status" value="1"/>
</dbReference>
<dbReference type="InterPro" id="IPR036271">
    <property type="entry name" value="Tet_transcr_reg_TetR-rel_C_sf"/>
</dbReference>
<evidence type="ECO:0000256" key="4">
    <source>
        <dbReference type="ARBA" id="ARBA00023163"/>
    </source>
</evidence>
<dbReference type="Pfam" id="PF13977">
    <property type="entry name" value="TetR_C_6"/>
    <property type="match status" value="1"/>
</dbReference>
<keyword evidence="2" id="KW-0805">Transcription regulation</keyword>
<evidence type="ECO:0000256" key="2">
    <source>
        <dbReference type="ARBA" id="ARBA00023015"/>
    </source>
</evidence>
<organism evidence="7 8">
    <name type="scientific">Halopseudomonas bauzanensis</name>
    <dbReference type="NCBI Taxonomy" id="653930"/>
    <lineage>
        <taxon>Bacteria</taxon>
        <taxon>Pseudomonadati</taxon>
        <taxon>Pseudomonadota</taxon>
        <taxon>Gammaproteobacteria</taxon>
        <taxon>Pseudomonadales</taxon>
        <taxon>Pseudomonadaceae</taxon>
        <taxon>Halopseudomonas</taxon>
    </lineage>
</organism>
<keyword evidence="4" id="KW-0804">Transcription</keyword>
<reference evidence="7 8" key="1">
    <citation type="submission" date="2019-04" db="EMBL/GenBank/DDBJ databases">
        <title>Crypto-aerobic microbial life in anoxic (sulfidic) marine sediments.</title>
        <authorList>
            <person name="Bhattacharya S."/>
            <person name="Roy C."/>
            <person name="Mondal N."/>
            <person name="Sarkar J."/>
            <person name="Mandal S."/>
            <person name="Rameez M.J."/>
            <person name="Ghosh W."/>
        </authorList>
    </citation>
    <scope>NUCLEOTIDE SEQUENCE [LARGE SCALE GENOMIC DNA]</scope>
    <source>
        <strain evidence="7 8">SBBB</strain>
    </source>
</reference>
<keyword evidence="3 5" id="KW-0238">DNA-binding</keyword>
<evidence type="ECO:0000313" key="8">
    <source>
        <dbReference type="Proteomes" id="UP000305198"/>
    </source>
</evidence>
<sequence length="217" mass="23853">MASQVNFTRMDPEVRKAHLIDATLLCLKQHGFQGMSVRKICSQAGVSPGLISHHYSGKDELVAEAYRAITRQVMEQLREAMEDVAGQGARGQLSAFFQASFSPKLLNPHLLEAWLAFWGAVKTAEAIHQAHDKSYKEYRSILEHALGQLALEQCWMGFDSGLAAIGLTAVLDGLWLEHGLDPDAFTPAQGVLICEAWIDGLLAGGHQRFCSQDLHVT</sequence>
<dbReference type="EMBL" id="SWAV01000001">
    <property type="protein sequence ID" value="TKA92680.1"/>
    <property type="molecule type" value="Genomic_DNA"/>
</dbReference>
<feature type="DNA-binding region" description="H-T-H motif" evidence="5">
    <location>
        <begin position="36"/>
        <end position="55"/>
    </location>
</feature>
<dbReference type="InterPro" id="IPR050109">
    <property type="entry name" value="HTH-type_TetR-like_transc_reg"/>
</dbReference>
<dbReference type="Pfam" id="PF00440">
    <property type="entry name" value="TetR_N"/>
    <property type="match status" value="1"/>
</dbReference>
<dbReference type="AlphaFoldDB" id="A0A4U0YKK8"/>
<proteinExistence type="predicted"/>
<dbReference type="InterPro" id="IPR039538">
    <property type="entry name" value="BetI_C"/>
</dbReference>
<evidence type="ECO:0000256" key="1">
    <source>
        <dbReference type="ARBA" id="ARBA00022491"/>
    </source>
</evidence>
<keyword evidence="1" id="KW-0678">Repressor</keyword>
<gene>
    <name evidence="7" type="ORF">FA869_00350</name>
</gene>
<evidence type="ECO:0000313" key="7">
    <source>
        <dbReference type="EMBL" id="TKA92680.1"/>
    </source>
</evidence>
<dbReference type="RefSeq" id="WP_136868470.1">
    <property type="nucleotide sequence ID" value="NZ_SWAV01000001.1"/>
</dbReference>
<dbReference type="SUPFAM" id="SSF46689">
    <property type="entry name" value="Homeodomain-like"/>
    <property type="match status" value="1"/>
</dbReference>
<dbReference type="PROSITE" id="PS50977">
    <property type="entry name" value="HTH_TETR_2"/>
    <property type="match status" value="1"/>
</dbReference>
<accession>A0A4U0YKK8</accession>
<evidence type="ECO:0000256" key="3">
    <source>
        <dbReference type="ARBA" id="ARBA00023125"/>
    </source>
</evidence>
<comment type="caution">
    <text evidence="7">The sequence shown here is derived from an EMBL/GenBank/DDBJ whole genome shotgun (WGS) entry which is preliminary data.</text>
</comment>